<feature type="compositionally biased region" description="Acidic residues" evidence="1">
    <location>
        <begin position="78"/>
        <end position="89"/>
    </location>
</feature>
<dbReference type="AlphaFoldDB" id="A0A1E5UTT9"/>
<reference evidence="2 3" key="1">
    <citation type="submission" date="2016-09" db="EMBL/GenBank/DDBJ databases">
        <title>The draft genome of Dichanthelium oligosanthes: A C3 panicoid grass species.</title>
        <authorList>
            <person name="Studer A.J."/>
            <person name="Schnable J.C."/>
            <person name="Brutnell T.P."/>
        </authorList>
    </citation>
    <scope>NUCLEOTIDE SEQUENCE [LARGE SCALE GENOMIC DNA]</scope>
    <source>
        <strain evidence="3">cv. Kellogg 1175</strain>
        <tissue evidence="2">Leaf</tissue>
    </source>
</reference>
<dbReference type="EMBL" id="LWDX02063494">
    <property type="protein sequence ID" value="OEL16271.1"/>
    <property type="molecule type" value="Genomic_DNA"/>
</dbReference>
<gene>
    <name evidence="2" type="ORF">BAE44_0022704</name>
</gene>
<proteinExistence type="predicted"/>
<feature type="region of interest" description="Disordered" evidence="1">
    <location>
        <begin position="33"/>
        <end position="115"/>
    </location>
</feature>
<name>A0A1E5UTT9_9POAL</name>
<accession>A0A1E5UTT9</accession>
<sequence>MFGGEEEQQPSAQGSEFVETEYGLLPSEVAQINVQDWIDRPEMFEGEEKQGQEQQSSEPEQGGKLVETPSDGVVALEVTDEPTVEELLDPETTSGEGSGMPAAVTPPDDDFFVGVDGKSLFGVQEEEQRMQQQVHSEEIQTMTRAKDRAVICSYLLLNE</sequence>
<feature type="compositionally biased region" description="Basic and acidic residues" evidence="1">
    <location>
        <begin position="37"/>
        <end position="51"/>
    </location>
</feature>
<keyword evidence="3" id="KW-1185">Reference proteome</keyword>
<evidence type="ECO:0000313" key="3">
    <source>
        <dbReference type="Proteomes" id="UP000095767"/>
    </source>
</evidence>
<dbReference type="STRING" id="888268.A0A1E5UTT9"/>
<comment type="caution">
    <text evidence="2">The sequence shown here is derived from an EMBL/GenBank/DDBJ whole genome shotgun (WGS) entry which is preliminary data.</text>
</comment>
<evidence type="ECO:0000313" key="2">
    <source>
        <dbReference type="EMBL" id="OEL16271.1"/>
    </source>
</evidence>
<evidence type="ECO:0000256" key="1">
    <source>
        <dbReference type="SAM" id="MobiDB-lite"/>
    </source>
</evidence>
<feature type="region of interest" description="Disordered" evidence="1">
    <location>
        <begin position="1"/>
        <end position="20"/>
    </location>
</feature>
<organism evidence="2 3">
    <name type="scientific">Dichanthelium oligosanthes</name>
    <dbReference type="NCBI Taxonomy" id="888268"/>
    <lineage>
        <taxon>Eukaryota</taxon>
        <taxon>Viridiplantae</taxon>
        <taxon>Streptophyta</taxon>
        <taxon>Embryophyta</taxon>
        <taxon>Tracheophyta</taxon>
        <taxon>Spermatophyta</taxon>
        <taxon>Magnoliopsida</taxon>
        <taxon>Liliopsida</taxon>
        <taxon>Poales</taxon>
        <taxon>Poaceae</taxon>
        <taxon>PACMAD clade</taxon>
        <taxon>Panicoideae</taxon>
        <taxon>Panicodae</taxon>
        <taxon>Paniceae</taxon>
        <taxon>Dichantheliinae</taxon>
        <taxon>Dichanthelium</taxon>
    </lineage>
</organism>
<dbReference type="Proteomes" id="UP000095767">
    <property type="component" value="Unassembled WGS sequence"/>
</dbReference>
<protein>
    <submittedName>
        <fullName evidence="2">Uncharacterized protein</fullName>
    </submittedName>
</protein>
<feature type="compositionally biased region" description="Low complexity" evidence="1">
    <location>
        <begin position="52"/>
        <end position="64"/>
    </location>
</feature>